<sequence length="1024" mass="115594">MLALRKIFEARRKRRNSTSPPVTSEGPKEDSNFPAATDDLGRAEQVFKSIKDIITRTTHYNEQTVEYTDLLSYLNFIAAKHITQMPSRGGHWYLILTKARFFGQQVYLFGQQVESCTAGGENLARAVLVCCQFLLETGYAHAAALLPIFITLSELATLLYAVRQVRDLEKMPIAIKENAVDILCDLANLTGSIVAHYSQKIASLGAGQSVVIDLHQSIGNQITNIWRVKQELYDQIWSHSLGKRYFSLSLSDLQKKLDSAPLDSMYRALSGEVTNSFEHSEVHCYWFSEILYSFLESNVQVLSITGPAGSGKSVMAKWLRDKLLTASDEKIYITLNFEFAADTPGAATALSCVKSLLTQLLECNVGNIALLEPVIIAYEDYAGHRSSEKLEASLWNALRTGLVATQQGSTPILIITDGDDGIVGGDRAAIAFHNALRTSTSNVPGVRIITFSRPESYLSNGCRHIRITDRDIQRDIRAYFDQILLKSEYFDKLSPKMRHDLVGELLENANGSFLWAFYAGRLLQSASLESYQKLKDSITSDISSVLQATVSENRLRSDDMLGTILSYMLVATRPLTVEEFSQLLAVNVPKRSMDKDAIDFAKWVPGRCGDLIIIWRGSLHFRSSIVRSYLLQQAGKTLCTLQDAHFKLMMRTLVYTRLHVRTDRDPTLVNLGDSIANEFAASYELLPYAVQSWVVHFREAGLVDSTGAVVMRTHEFMDIASIFPDTVTFAQLERAWLHRNHSVPDPIVLHHLAYKVREAIFGRVHITVLQSLITLGSAHRHTNTSNIDSLSYLIQAIRLAIALVSRTSVIVADCARLFLSWTENTRTTERTEIVTYREEVLGIMITIYRAKYGFHSDEVIHWLKELAQLYMDIREEERATPIRREVYEAIKTRHGEKSEEAREICRAFGAIDVVFTVGHDLCSLDVLIYNMDENEVVEKMNITMALQLAQSYMTRGKFSLADRVYLALWRQISVLCTDDSDIDVQTAKVQVMLAYVTFLRRMNRVREALDISVGFWVSNEDFDM</sequence>
<keyword evidence="5" id="KW-1185">Reference proteome</keyword>
<dbReference type="OrthoDB" id="2546325at2759"/>
<reference evidence="4" key="1">
    <citation type="journal article" date="2021" name="Nat. Commun.">
        <title>Genetic determinants of endophytism in the Arabidopsis root mycobiome.</title>
        <authorList>
            <person name="Mesny F."/>
            <person name="Miyauchi S."/>
            <person name="Thiergart T."/>
            <person name="Pickel B."/>
            <person name="Atanasova L."/>
            <person name="Karlsson M."/>
            <person name="Huettel B."/>
            <person name="Barry K.W."/>
            <person name="Haridas S."/>
            <person name="Chen C."/>
            <person name="Bauer D."/>
            <person name="Andreopoulos W."/>
            <person name="Pangilinan J."/>
            <person name="LaButti K."/>
            <person name="Riley R."/>
            <person name="Lipzen A."/>
            <person name="Clum A."/>
            <person name="Drula E."/>
            <person name="Henrissat B."/>
            <person name="Kohler A."/>
            <person name="Grigoriev I.V."/>
            <person name="Martin F.M."/>
            <person name="Hacquard S."/>
        </authorList>
    </citation>
    <scope>NUCLEOTIDE SEQUENCE</scope>
    <source>
        <strain evidence="4">MPI-CAGE-CH-0235</strain>
    </source>
</reference>
<evidence type="ECO:0000259" key="3">
    <source>
        <dbReference type="Pfam" id="PF24883"/>
    </source>
</evidence>
<evidence type="ECO:0000313" key="5">
    <source>
        <dbReference type="Proteomes" id="UP000813444"/>
    </source>
</evidence>
<evidence type="ECO:0000313" key="4">
    <source>
        <dbReference type="EMBL" id="KAH7322582.1"/>
    </source>
</evidence>
<feature type="domain" description="Nephrocystin 3-like N-terminal" evidence="3">
    <location>
        <begin position="297"/>
        <end position="453"/>
    </location>
</feature>
<evidence type="ECO:0000256" key="1">
    <source>
        <dbReference type="ARBA" id="ARBA00022737"/>
    </source>
</evidence>
<proteinExistence type="predicted"/>
<dbReference type="InterPro" id="IPR027417">
    <property type="entry name" value="P-loop_NTPase"/>
</dbReference>
<gene>
    <name evidence="4" type="ORF">B0I35DRAFT_476518</name>
</gene>
<feature type="region of interest" description="Disordered" evidence="2">
    <location>
        <begin position="12"/>
        <end position="36"/>
    </location>
</feature>
<dbReference type="InterPro" id="IPR056884">
    <property type="entry name" value="NPHP3-like_N"/>
</dbReference>
<evidence type="ECO:0000256" key="2">
    <source>
        <dbReference type="SAM" id="MobiDB-lite"/>
    </source>
</evidence>
<dbReference type="PANTHER" id="PTHR10039">
    <property type="entry name" value="AMELOGENIN"/>
    <property type="match status" value="1"/>
</dbReference>
<dbReference type="SUPFAM" id="SSF52540">
    <property type="entry name" value="P-loop containing nucleoside triphosphate hydrolases"/>
    <property type="match status" value="1"/>
</dbReference>
<keyword evidence="1" id="KW-0677">Repeat</keyword>
<dbReference type="Proteomes" id="UP000813444">
    <property type="component" value="Unassembled WGS sequence"/>
</dbReference>
<dbReference type="PANTHER" id="PTHR10039:SF11">
    <property type="entry name" value="NACHT DOMAIN PROTEIN (AFU_ORTHOLOGUE AFUA_1G01490)"/>
    <property type="match status" value="1"/>
</dbReference>
<name>A0A8K0SVD4_9HYPO</name>
<organism evidence="4 5">
    <name type="scientific">Stachybotrys elegans</name>
    <dbReference type="NCBI Taxonomy" id="80388"/>
    <lineage>
        <taxon>Eukaryota</taxon>
        <taxon>Fungi</taxon>
        <taxon>Dikarya</taxon>
        <taxon>Ascomycota</taxon>
        <taxon>Pezizomycotina</taxon>
        <taxon>Sordariomycetes</taxon>
        <taxon>Hypocreomycetidae</taxon>
        <taxon>Hypocreales</taxon>
        <taxon>Stachybotryaceae</taxon>
        <taxon>Stachybotrys</taxon>
    </lineage>
</organism>
<dbReference type="Pfam" id="PF24883">
    <property type="entry name" value="NPHP3_N"/>
    <property type="match status" value="1"/>
</dbReference>
<protein>
    <recommendedName>
        <fullName evidence="3">Nephrocystin 3-like N-terminal domain-containing protein</fullName>
    </recommendedName>
</protein>
<dbReference type="EMBL" id="JAGPNK010000004">
    <property type="protein sequence ID" value="KAH7322582.1"/>
    <property type="molecule type" value="Genomic_DNA"/>
</dbReference>
<dbReference type="AlphaFoldDB" id="A0A8K0SVD4"/>
<comment type="caution">
    <text evidence="4">The sequence shown here is derived from an EMBL/GenBank/DDBJ whole genome shotgun (WGS) entry which is preliminary data.</text>
</comment>
<accession>A0A8K0SVD4</accession>